<dbReference type="PANTHER" id="PTHR11360:SF304">
    <property type="entry name" value="MFS DOMAIN-CONTAINING PROTEIN"/>
    <property type="match status" value="1"/>
</dbReference>
<feature type="transmembrane region" description="Helical" evidence="4">
    <location>
        <begin position="315"/>
        <end position="337"/>
    </location>
</feature>
<dbReference type="SUPFAM" id="SSF103473">
    <property type="entry name" value="MFS general substrate transporter"/>
    <property type="match status" value="1"/>
</dbReference>
<name>A0A7S7NSC3_PALFE</name>
<feature type="transmembrane region" description="Helical" evidence="4">
    <location>
        <begin position="381"/>
        <end position="400"/>
    </location>
</feature>
<keyword evidence="1 4" id="KW-0812">Transmembrane</keyword>
<feature type="transmembrane region" description="Helical" evidence="4">
    <location>
        <begin position="291"/>
        <end position="309"/>
    </location>
</feature>
<dbReference type="InterPro" id="IPR036259">
    <property type="entry name" value="MFS_trans_sf"/>
</dbReference>
<dbReference type="KEGG" id="pfer:IRI77_02890"/>
<dbReference type="InterPro" id="IPR020846">
    <property type="entry name" value="MFS_dom"/>
</dbReference>
<evidence type="ECO:0000313" key="7">
    <source>
        <dbReference type="Proteomes" id="UP000593892"/>
    </source>
</evidence>
<evidence type="ECO:0000256" key="3">
    <source>
        <dbReference type="ARBA" id="ARBA00023136"/>
    </source>
</evidence>
<feature type="transmembrane region" description="Helical" evidence="4">
    <location>
        <begin position="226"/>
        <end position="247"/>
    </location>
</feature>
<dbReference type="InterPro" id="IPR050327">
    <property type="entry name" value="Proton-linked_MCT"/>
</dbReference>
<dbReference type="AlphaFoldDB" id="A0A7S7NSC3"/>
<dbReference type="Gene3D" id="1.20.1250.20">
    <property type="entry name" value="MFS general substrate transporter like domains"/>
    <property type="match status" value="2"/>
</dbReference>
<proteinExistence type="predicted"/>
<dbReference type="Pfam" id="PF07690">
    <property type="entry name" value="MFS_1"/>
    <property type="match status" value="1"/>
</dbReference>
<feature type="transmembrane region" description="Helical" evidence="4">
    <location>
        <begin position="12"/>
        <end position="31"/>
    </location>
</feature>
<dbReference type="RefSeq" id="WP_194450588.1">
    <property type="nucleotide sequence ID" value="NZ_CP063849.1"/>
</dbReference>
<keyword evidence="7" id="KW-1185">Reference proteome</keyword>
<feature type="transmembrane region" description="Helical" evidence="4">
    <location>
        <begin position="253"/>
        <end position="271"/>
    </location>
</feature>
<feature type="transmembrane region" description="Helical" evidence="4">
    <location>
        <begin position="135"/>
        <end position="156"/>
    </location>
</feature>
<dbReference type="EMBL" id="CP063849">
    <property type="protein sequence ID" value="QOY88925.1"/>
    <property type="molecule type" value="Genomic_DNA"/>
</dbReference>
<dbReference type="PROSITE" id="PS50850">
    <property type="entry name" value="MFS"/>
    <property type="match status" value="1"/>
</dbReference>
<accession>A0A7S7NSC3</accession>
<dbReference type="Proteomes" id="UP000593892">
    <property type="component" value="Chromosome"/>
</dbReference>
<evidence type="ECO:0000256" key="4">
    <source>
        <dbReference type="SAM" id="Phobius"/>
    </source>
</evidence>
<keyword evidence="3 4" id="KW-0472">Membrane</keyword>
<keyword evidence="2 4" id="KW-1133">Transmembrane helix</keyword>
<feature type="transmembrane region" description="Helical" evidence="4">
    <location>
        <begin position="349"/>
        <end position="369"/>
    </location>
</feature>
<gene>
    <name evidence="6" type="ORF">IRI77_02890</name>
</gene>
<evidence type="ECO:0000259" key="5">
    <source>
        <dbReference type="PROSITE" id="PS50850"/>
    </source>
</evidence>
<protein>
    <submittedName>
        <fullName evidence="6">OFA family MFS transporter</fullName>
    </submittedName>
</protein>
<evidence type="ECO:0000256" key="1">
    <source>
        <dbReference type="ARBA" id="ARBA00022692"/>
    </source>
</evidence>
<feature type="transmembrane region" description="Helical" evidence="4">
    <location>
        <begin position="77"/>
        <end position="96"/>
    </location>
</feature>
<organism evidence="6 7">
    <name type="scientific">Paludibaculum fermentans</name>
    <dbReference type="NCBI Taxonomy" id="1473598"/>
    <lineage>
        <taxon>Bacteria</taxon>
        <taxon>Pseudomonadati</taxon>
        <taxon>Acidobacteriota</taxon>
        <taxon>Terriglobia</taxon>
        <taxon>Bryobacterales</taxon>
        <taxon>Bryobacteraceae</taxon>
        <taxon>Paludibaculum</taxon>
    </lineage>
</organism>
<feature type="transmembrane region" description="Helical" evidence="4">
    <location>
        <begin position="168"/>
        <end position="188"/>
    </location>
</feature>
<feature type="transmembrane region" description="Helical" evidence="4">
    <location>
        <begin position="51"/>
        <end position="70"/>
    </location>
</feature>
<evidence type="ECO:0000256" key="2">
    <source>
        <dbReference type="ARBA" id="ARBA00022989"/>
    </source>
</evidence>
<feature type="transmembrane region" description="Helical" evidence="4">
    <location>
        <begin position="102"/>
        <end position="123"/>
    </location>
</feature>
<dbReference type="GO" id="GO:0022857">
    <property type="term" value="F:transmembrane transporter activity"/>
    <property type="evidence" value="ECO:0007669"/>
    <property type="project" value="InterPro"/>
</dbReference>
<feature type="domain" description="Major facilitator superfamily (MFS) profile" evidence="5">
    <location>
        <begin position="10"/>
        <end position="405"/>
    </location>
</feature>
<evidence type="ECO:0000313" key="6">
    <source>
        <dbReference type="EMBL" id="QOY88925.1"/>
    </source>
</evidence>
<reference evidence="6 7" key="1">
    <citation type="submission" date="2020-10" db="EMBL/GenBank/DDBJ databases">
        <title>Complete genome sequence of Paludibaculum fermentans P105T, a facultatively anaerobic acidobacterium capable of dissimilatory Fe(III) reduction.</title>
        <authorList>
            <person name="Dedysh S.N."/>
            <person name="Beletsky A.V."/>
            <person name="Kulichevskaya I.S."/>
            <person name="Mardanov A.V."/>
            <person name="Ravin N.V."/>
        </authorList>
    </citation>
    <scope>NUCLEOTIDE SEQUENCE [LARGE SCALE GENOMIC DNA]</scope>
    <source>
        <strain evidence="6 7">P105</strain>
    </source>
</reference>
<dbReference type="InterPro" id="IPR011701">
    <property type="entry name" value="MFS"/>
</dbReference>
<dbReference type="PANTHER" id="PTHR11360">
    <property type="entry name" value="MONOCARBOXYLATE TRANSPORTER"/>
    <property type="match status" value="1"/>
</dbReference>
<sequence>MQANELGGLNRWWRVVGGLSMNLALGTLYGWSVFVAPLEAQFGWKRAETSMVFTIAVIVFALSFVAAGRLQDKYGPLACSLTGGILVSLGFYLCSFTTSLNYLYLCFGVIGGLGNGFGYATPIPVMAKWFPDKRGLAVGLAVGGYGAGSAIFGPLSQLKLIPAYGLPATFQILGGIFLVMTIVGALLLRNPPAGYRPAGWTPPAVQGAAPSRDFAPSEMLKTRTFYLMWLGYALGCSAGLMVISQLVPFAKSVGIGAAALSTMTLVVGAFGNASGRILSGWMSDRLGRINVLRTMIGICIVAMPALYAAGSNVALLYGAVFVVYWCYGTQLSVNGVAASDFWGTKNAGINYGILFTAWGVAGIIGPRIGGVLYDRYHDYQAAFYSAAALAAVALLCELGARRPGAKA</sequence>
<dbReference type="CDD" id="cd17353">
    <property type="entry name" value="MFS_OFA_like"/>
    <property type="match status" value="1"/>
</dbReference>